<evidence type="ECO:0000313" key="3">
    <source>
        <dbReference type="EMBL" id="ADP71699.1"/>
    </source>
</evidence>
<dbReference type="RefSeq" id="WP_013420077.1">
    <property type="nucleotide sequence ID" value="NC_014664.1"/>
</dbReference>
<dbReference type="AlphaFoldDB" id="E3I5H8"/>
<dbReference type="eggNOG" id="COG5519">
    <property type="taxonomic scope" value="Bacteria"/>
</dbReference>
<feature type="domain" description="Cch helix turn helix" evidence="2">
    <location>
        <begin position="474"/>
        <end position="577"/>
    </location>
</feature>
<proteinExistence type="predicted"/>
<organism evidence="3 4">
    <name type="scientific">Rhodomicrobium vannielii (strain ATCC 17100 / DSM 162 / LMG 4299 / NCIMB 10020 / ATH 3.1.1)</name>
    <dbReference type="NCBI Taxonomy" id="648757"/>
    <lineage>
        <taxon>Bacteria</taxon>
        <taxon>Pseudomonadati</taxon>
        <taxon>Pseudomonadota</taxon>
        <taxon>Alphaproteobacteria</taxon>
        <taxon>Hyphomicrobiales</taxon>
        <taxon>Hyphomicrobiaceae</taxon>
        <taxon>Rhodomicrobium</taxon>
    </lineage>
</organism>
<dbReference type="HOGENOM" id="CLU_005630_4_1_5"/>
<dbReference type="Pfam" id="PF18662">
    <property type="entry name" value="HTH_56"/>
    <property type="match status" value="1"/>
</dbReference>
<gene>
    <name evidence="3" type="ordered locus">Rvan_2484</name>
</gene>
<evidence type="ECO:0000259" key="2">
    <source>
        <dbReference type="Pfam" id="PF18662"/>
    </source>
</evidence>
<accession>E3I5H8</accession>
<dbReference type="InterPro" id="IPR040538">
    <property type="entry name" value="Cch_HTH"/>
</dbReference>
<dbReference type="Proteomes" id="UP000001399">
    <property type="component" value="Chromosome"/>
</dbReference>
<sequence>MPPASAIEFGASSPDFQRTLLPHGFRYAADGDIERIVGVEKDGGKVWGRLCSPLEFVARTENASGTAPGLLIRIQTQNGNWNELSIPLSGLIGDELLRDLLDHGLRFVPVGRDATELKRLLVSVVCEKRARCVSHVGWYGDVFVLPDAIIGQSPGVRIVFQPTHTMEHAYRVGGTFGGWKREVAARVAGNSRLMFALSAAFVGPLLKLAQMDGGGFHFRGPSSTGKSTALHVAGSAWGGGGVSDFVCSWRATDNALEGLALIHNDTLLTLDEIAEVDPKAAFRAAYMLSNGKGKARFDKAARLRPGYEWRSSFLSTGEISLSAKIGEDGRIATAGQAVRVIDIPADAGCGMGLFEELHGFNRPGDLAVALRGATKRHYGHAARAFIAEIVKDVPGIASATRDAIATMVGQICPKECDGQVRRVASRFALAAHAGELATSFGVVPWSPGDAFAASRRCFEDWLRSRGGSGQKEIEDALDAVFGFLTRYASRFRPWEAPDHQIFDCAGYVRDTREGRAFYVFKSTFQNEICGRGGIDPDYAAETLARQGYLKRSSDGKRTRTERLPKIGNQRVYVIRISSGEDGDERAAAVSPEPR</sequence>
<name>E3I5H8_RHOVT</name>
<feature type="domain" description="DUF927" evidence="1">
    <location>
        <begin position="40"/>
        <end position="300"/>
    </location>
</feature>
<evidence type="ECO:0000259" key="1">
    <source>
        <dbReference type="Pfam" id="PF06048"/>
    </source>
</evidence>
<evidence type="ECO:0000313" key="4">
    <source>
        <dbReference type="Proteomes" id="UP000001399"/>
    </source>
</evidence>
<protein>
    <submittedName>
        <fullName evidence="3">Uncharacterized protein</fullName>
    </submittedName>
</protein>
<dbReference type="STRING" id="648757.Rvan_2484"/>
<reference evidence="4" key="1">
    <citation type="journal article" date="2011" name="J. Bacteriol.">
        <title>Genome sequences of eight morphologically diverse alphaproteobacteria.</title>
        <authorList>
            <consortium name="US DOE Joint Genome Institute"/>
            <person name="Brown P.J."/>
            <person name="Kysela D.T."/>
            <person name="Buechlein A."/>
            <person name="Hemmerich C."/>
            <person name="Brun Y.V."/>
        </authorList>
    </citation>
    <scope>NUCLEOTIDE SEQUENCE [LARGE SCALE GENOMIC DNA]</scope>
    <source>
        <strain evidence="4">ATCC 17100 / ATH 3.1.1 / DSM 162 / LMG 4299</strain>
    </source>
</reference>
<keyword evidence="4" id="KW-1185">Reference proteome</keyword>
<dbReference type="KEGG" id="rva:Rvan_2484"/>
<dbReference type="Pfam" id="PF06048">
    <property type="entry name" value="DUF927"/>
    <property type="match status" value="1"/>
</dbReference>
<dbReference type="EMBL" id="CP002292">
    <property type="protein sequence ID" value="ADP71699.1"/>
    <property type="molecule type" value="Genomic_DNA"/>
</dbReference>
<dbReference type="InterPro" id="IPR009270">
    <property type="entry name" value="DUF927"/>
</dbReference>